<dbReference type="Proteomes" id="UP000694867">
    <property type="component" value="Unplaced"/>
</dbReference>
<keyword evidence="1 7" id="KW-0346">Stress response</keyword>
<sequence length="252" mass="27589">MYRNGHEMPADLRSRLDSNFQNLGGGVSPPPADFARSEYQRFYENRSQDVRKRLLSQSPLGRLSPFSMTSFNDLSLTGDKFSVRLDVGHYGPDDIEVKTIDQKVVVRGKHDDRSDEIGTISRQFTRKIQLPKDIQPESVKCSLTSDGYLVIDAPRRPEKPPANERVVPIRVLDTPVSSPQKSSNGHSKSNGSSCATSPSRGPNYVSTASSPIPQMTSSNVCQQTTHNNGTTTTTATLRSSTMTKVTGGASDL</sequence>
<name>A0AAJ6VX44_9ACAR</name>
<feature type="compositionally biased region" description="Polar residues" evidence="4">
    <location>
        <begin position="194"/>
        <end position="223"/>
    </location>
</feature>
<dbReference type="Pfam" id="PF00011">
    <property type="entry name" value="HSP20"/>
    <property type="match status" value="1"/>
</dbReference>
<evidence type="ECO:0000313" key="6">
    <source>
        <dbReference type="Proteomes" id="UP000694867"/>
    </source>
</evidence>
<dbReference type="InterPro" id="IPR002068">
    <property type="entry name" value="A-crystallin/Hsp20_dom"/>
</dbReference>
<dbReference type="PROSITE" id="PS01031">
    <property type="entry name" value="SHSP"/>
    <property type="match status" value="1"/>
</dbReference>
<dbReference type="GO" id="GO:0009408">
    <property type="term" value="P:response to heat"/>
    <property type="evidence" value="ECO:0007669"/>
    <property type="project" value="TreeGrafter"/>
</dbReference>
<dbReference type="AlphaFoldDB" id="A0AAJ6VX44"/>
<dbReference type="GO" id="GO:0005634">
    <property type="term" value="C:nucleus"/>
    <property type="evidence" value="ECO:0007669"/>
    <property type="project" value="TreeGrafter"/>
</dbReference>
<dbReference type="SUPFAM" id="SSF49764">
    <property type="entry name" value="HSP20-like chaperones"/>
    <property type="match status" value="1"/>
</dbReference>
<dbReference type="CDD" id="cd06526">
    <property type="entry name" value="metazoan_ACD"/>
    <property type="match status" value="1"/>
</dbReference>
<organism evidence="6 7">
    <name type="scientific">Galendromus occidentalis</name>
    <name type="common">western predatory mite</name>
    <dbReference type="NCBI Taxonomy" id="34638"/>
    <lineage>
        <taxon>Eukaryota</taxon>
        <taxon>Metazoa</taxon>
        <taxon>Ecdysozoa</taxon>
        <taxon>Arthropoda</taxon>
        <taxon>Chelicerata</taxon>
        <taxon>Arachnida</taxon>
        <taxon>Acari</taxon>
        <taxon>Parasitiformes</taxon>
        <taxon>Mesostigmata</taxon>
        <taxon>Gamasina</taxon>
        <taxon>Phytoseioidea</taxon>
        <taxon>Phytoseiidae</taxon>
        <taxon>Typhlodrominae</taxon>
        <taxon>Galendromus</taxon>
    </lineage>
</organism>
<evidence type="ECO:0000256" key="3">
    <source>
        <dbReference type="RuleBase" id="RU003616"/>
    </source>
</evidence>
<dbReference type="InterPro" id="IPR008978">
    <property type="entry name" value="HSP20-like_chaperone"/>
</dbReference>
<evidence type="ECO:0000256" key="1">
    <source>
        <dbReference type="ARBA" id="ARBA00023016"/>
    </source>
</evidence>
<proteinExistence type="inferred from homology"/>
<dbReference type="GO" id="GO:0005737">
    <property type="term" value="C:cytoplasm"/>
    <property type="evidence" value="ECO:0007669"/>
    <property type="project" value="TreeGrafter"/>
</dbReference>
<dbReference type="GeneID" id="100905670"/>
<reference evidence="7" key="1">
    <citation type="submission" date="2025-08" db="UniProtKB">
        <authorList>
            <consortium name="RefSeq"/>
        </authorList>
    </citation>
    <scope>IDENTIFICATION</scope>
</reference>
<dbReference type="PRINTS" id="PR00299">
    <property type="entry name" value="ACRYSTALLIN"/>
</dbReference>
<dbReference type="PANTHER" id="PTHR45640:SF13">
    <property type="entry name" value="HEAT SHOCK PROTEIN 22-RELATED"/>
    <property type="match status" value="1"/>
</dbReference>
<feature type="compositionally biased region" description="Basic and acidic residues" evidence="4">
    <location>
        <begin position="153"/>
        <end position="162"/>
    </location>
</feature>
<gene>
    <name evidence="7" type="primary">LOC100905670</name>
</gene>
<feature type="domain" description="SHSP" evidence="5">
    <location>
        <begin position="62"/>
        <end position="172"/>
    </location>
</feature>
<dbReference type="InterPro" id="IPR001436">
    <property type="entry name" value="Alpha-crystallin/sHSP_animal"/>
</dbReference>
<comment type="similarity">
    <text evidence="2 3">Belongs to the small heat shock protein (HSP20) family.</text>
</comment>
<protein>
    <submittedName>
        <fullName evidence="7">Heat shock protein 67B1</fullName>
    </submittedName>
</protein>
<dbReference type="Gene3D" id="2.60.40.790">
    <property type="match status" value="1"/>
</dbReference>
<feature type="compositionally biased region" description="Low complexity" evidence="4">
    <location>
        <begin position="224"/>
        <end position="243"/>
    </location>
</feature>
<dbReference type="GO" id="GO:0042026">
    <property type="term" value="P:protein refolding"/>
    <property type="evidence" value="ECO:0007669"/>
    <property type="project" value="TreeGrafter"/>
</dbReference>
<evidence type="ECO:0000256" key="2">
    <source>
        <dbReference type="PROSITE-ProRule" id="PRU00285"/>
    </source>
</evidence>
<evidence type="ECO:0000259" key="5">
    <source>
        <dbReference type="PROSITE" id="PS01031"/>
    </source>
</evidence>
<keyword evidence="6" id="KW-1185">Reference proteome</keyword>
<feature type="region of interest" description="Disordered" evidence="4">
    <location>
        <begin position="152"/>
        <end position="252"/>
    </location>
</feature>
<dbReference type="GO" id="GO:0051082">
    <property type="term" value="F:unfolded protein binding"/>
    <property type="evidence" value="ECO:0007669"/>
    <property type="project" value="TreeGrafter"/>
</dbReference>
<accession>A0AAJ6VX44</accession>
<dbReference type="PANTHER" id="PTHR45640">
    <property type="entry name" value="HEAT SHOCK PROTEIN HSP-12.2-RELATED"/>
    <property type="match status" value="1"/>
</dbReference>
<dbReference type="KEGG" id="goe:100905670"/>
<evidence type="ECO:0000313" key="7">
    <source>
        <dbReference type="RefSeq" id="XP_003741767.2"/>
    </source>
</evidence>
<evidence type="ECO:0000256" key="4">
    <source>
        <dbReference type="SAM" id="MobiDB-lite"/>
    </source>
</evidence>
<dbReference type="RefSeq" id="XP_003741767.2">
    <property type="nucleotide sequence ID" value="XM_003741719.2"/>
</dbReference>
<feature type="compositionally biased region" description="Low complexity" evidence="4">
    <location>
        <begin position="181"/>
        <end position="193"/>
    </location>
</feature>